<dbReference type="EMBL" id="JBFTWV010000014">
    <property type="protein sequence ID" value="KAL2798235.1"/>
    <property type="molecule type" value="Genomic_DNA"/>
</dbReference>
<proteinExistence type="predicted"/>
<accession>A0ABR4GGQ7</accession>
<feature type="transmembrane region" description="Helical" evidence="1">
    <location>
        <begin position="30"/>
        <end position="47"/>
    </location>
</feature>
<evidence type="ECO:0000256" key="1">
    <source>
        <dbReference type="SAM" id="Phobius"/>
    </source>
</evidence>
<comment type="caution">
    <text evidence="2">The sequence shown here is derived from an EMBL/GenBank/DDBJ whole genome shotgun (WGS) entry which is preliminary data.</text>
</comment>
<organism evidence="2 3">
    <name type="scientific">Aspergillus keveii</name>
    <dbReference type="NCBI Taxonomy" id="714993"/>
    <lineage>
        <taxon>Eukaryota</taxon>
        <taxon>Fungi</taxon>
        <taxon>Dikarya</taxon>
        <taxon>Ascomycota</taxon>
        <taxon>Pezizomycotina</taxon>
        <taxon>Eurotiomycetes</taxon>
        <taxon>Eurotiomycetidae</taxon>
        <taxon>Eurotiales</taxon>
        <taxon>Aspergillaceae</taxon>
        <taxon>Aspergillus</taxon>
        <taxon>Aspergillus subgen. Nidulantes</taxon>
    </lineage>
</organism>
<gene>
    <name evidence="2" type="ORF">BJX66DRAFT_54798</name>
</gene>
<keyword evidence="3" id="KW-1185">Reference proteome</keyword>
<dbReference type="Proteomes" id="UP001610563">
    <property type="component" value="Unassembled WGS sequence"/>
</dbReference>
<reference evidence="2 3" key="1">
    <citation type="submission" date="2024-07" db="EMBL/GenBank/DDBJ databases">
        <title>Section-level genome sequencing and comparative genomics of Aspergillus sections Usti and Cavernicolus.</title>
        <authorList>
            <consortium name="Lawrence Berkeley National Laboratory"/>
            <person name="Nybo J.L."/>
            <person name="Vesth T.C."/>
            <person name="Theobald S."/>
            <person name="Frisvad J.C."/>
            <person name="Larsen T.O."/>
            <person name="Kjaerboelling I."/>
            <person name="Rothschild-Mancinelli K."/>
            <person name="Lyhne E.K."/>
            <person name="Kogle M.E."/>
            <person name="Barry K."/>
            <person name="Clum A."/>
            <person name="Na H."/>
            <person name="Ledsgaard L."/>
            <person name="Lin J."/>
            <person name="Lipzen A."/>
            <person name="Kuo A."/>
            <person name="Riley R."/>
            <person name="Mondo S."/>
            <person name="Labutti K."/>
            <person name="Haridas S."/>
            <person name="Pangalinan J."/>
            <person name="Salamov A.A."/>
            <person name="Simmons B.A."/>
            <person name="Magnuson J.K."/>
            <person name="Chen J."/>
            <person name="Drula E."/>
            <person name="Henrissat B."/>
            <person name="Wiebenga A."/>
            <person name="Lubbers R.J."/>
            <person name="Gomes A.C."/>
            <person name="Makela M.R."/>
            <person name="Stajich J."/>
            <person name="Grigoriev I.V."/>
            <person name="Mortensen U.H."/>
            <person name="De Vries R.P."/>
            <person name="Baker S.E."/>
            <person name="Andersen M.R."/>
        </authorList>
    </citation>
    <scope>NUCLEOTIDE SEQUENCE [LARGE SCALE GENOMIC DNA]</scope>
    <source>
        <strain evidence="2 3">CBS 209.92</strain>
    </source>
</reference>
<evidence type="ECO:0000313" key="3">
    <source>
        <dbReference type="Proteomes" id="UP001610563"/>
    </source>
</evidence>
<keyword evidence="1" id="KW-0812">Transmembrane</keyword>
<name>A0ABR4GGQ7_9EURO</name>
<keyword evidence="1" id="KW-1133">Transmembrane helix</keyword>
<keyword evidence="1" id="KW-0472">Membrane</keyword>
<sequence length="124" mass="13918">MSSLFLHSLSVVSPLSFLRSSSFLFDLVGIWSLVFFFVFLFIILDYISQYYIHPGPYCDSPFFFSFSSDSSPSDSCVSGLLAFQPSAFSIHHQHCCQAPPVSLLIVSRGHLRHCLRLGLWLCGS</sequence>
<protein>
    <submittedName>
        <fullName evidence="2">Uncharacterized protein</fullName>
    </submittedName>
</protein>
<evidence type="ECO:0000313" key="2">
    <source>
        <dbReference type="EMBL" id="KAL2798235.1"/>
    </source>
</evidence>